<keyword evidence="6" id="KW-0539">Nucleus</keyword>
<dbReference type="GO" id="GO:0000785">
    <property type="term" value="C:chromatin"/>
    <property type="evidence" value="ECO:0007669"/>
    <property type="project" value="UniProtKB-ARBA"/>
</dbReference>
<evidence type="ECO:0000256" key="6">
    <source>
        <dbReference type="ARBA" id="ARBA00023242"/>
    </source>
</evidence>
<comment type="caution">
    <text evidence="11">The sequence shown here is derived from an EMBL/GenBank/DDBJ whole genome shotgun (WGS) entry which is preliminary data.</text>
</comment>
<accession>A0A1Q3AAN8</accession>
<dbReference type="Gene3D" id="3.30.40.10">
    <property type="entry name" value="Zinc/RING finger domain, C3HC4 (zinc finger)"/>
    <property type="match status" value="1"/>
</dbReference>
<evidence type="ECO:0000259" key="10">
    <source>
        <dbReference type="SMART" id="SM00249"/>
    </source>
</evidence>
<dbReference type="AlphaFoldDB" id="A0A1Q3AAN8"/>
<feature type="binding site" evidence="8">
    <location>
        <position position="182"/>
    </location>
    <ligand>
        <name>Zn(2+)</name>
        <dbReference type="ChEBI" id="CHEBI:29105"/>
        <label>2</label>
    </ligand>
</feature>
<feature type="compositionally biased region" description="Polar residues" evidence="9">
    <location>
        <begin position="198"/>
        <end position="208"/>
    </location>
</feature>
<evidence type="ECO:0000256" key="2">
    <source>
        <dbReference type="ARBA" id="ARBA00010210"/>
    </source>
</evidence>
<evidence type="ECO:0000256" key="7">
    <source>
        <dbReference type="PIRSR" id="PIRSR628651-50"/>
    </source>
</evidence>
<dbReference type="InterPro" id="IPR013083">
    <property type="entry name" value="Znf_RING/FYVE/PHD"/>
</dbReference>
<evidence type="ECO:0000256" key="1">
    <source>
        <dbReference type="ARBA" id="ARBA00004123"/>
    </source>
</evidence>
<evidence type="ECO:0000313" key="12">
    <source>
        <dbReference type="Proteomes" id="UP000187013"/>
    </source>
</evidence>
<dbReference type="InterPro" id="IPR028651">
    <property type="entry name" value="ING_fam"/>
</dbReference>
<feature type="binding site" evidence="8">
    <location>
        <position position="142"/>
    </location>
    <ligand>
        <name>Zn(2+)</name>
        <dbReference type="ChEBI" id="CHEBI:29105"/>
        <label>1</label>
    </ligand>
</feature>
<dbReference type="InterPro" id="IPR001965">
    <property type="entry name" value="Znf_PHD"/>
</dbReference>
<keyword evidence="3 8" id="KW-0479">Metal-binding</keyword>
<feature type="site" description="Histone H3K4me3 binding" evidence="7">
    <location>
        <position position="141"/>
    </location>
</feature>
<feature type="binding site" evidence="8">
    <location>
        <position position="144"/>
    </location>
    <ligand>
        <name>Zn(2+)</name>
        <dbReference type="ChEBI" id="CHEBI:29105"/>
        <label>1</label>
    </ligand>
</feature>
<evidence type="ECO:0000256" key="8">
    <source>
        <dbReference type="PIRSR" id="PIRSR628651-51"/>
    </source>
</evidence>
<feature type="binding site" evidence="8">
    <location>
        <position position="169"/>
    </location>
    <ligand>
        <name>Zn(2+)</name>
        <dbReference type="ChEBI" id="CHEBI:29105"/>
        <label>1</label>
    </ligand>
</feature>
<dbReference type="GO" id="GO:0005634">
    <property type="term" value="C:nucleus"/>
    <property type="evidence" value="ECO:0007669"/>
    <property type="project" value="UniProtKB-SubCell"/>
</dbReference>
<feature type="binding site" evidence="8">
    <location>
        <position position="186"/>
    </location>
    <ligand>
        <name>Zn(2+)</name>
        <dbReference type="ChEBI" id="CHEBI:29105"/>
        <label>2</label>
    </ligand>
</feature>
<evidence type="ECO:0000256" key="4">
    <source>
        <dbReference type="ARBA" id="ARBA00022771"/>
    </source>
</evidence>
<keyword evidence="5 8" id="KW-0862">Zinc</keyword>
<sequence length="208" mass="24396">MDIRYNFLNTLDHFPCELIRTLWTLQSLDTSLDQKENEDHDRQDQIAVQMENQADFLQDLVQARIKALTLQRRELLQMQEIRKRYDATRTKESPKNAPLTIRLNLRNSNSNRVDKASRATRGNDIVKPNISRREEPQEETYCVCHNVSYGSMIACDNSNCPTEWFHYGCVGIVRPLEGEWFCSDRCKNEAKRRRKQNDSSSSKKGLKR</sequence>
<feature type="domain" description="Zinc finger PHD-type" evidence="10">
    <location>
        <begin position="141"/>
        <end position="187"/>
    </location>
</feature>
<feature type="region of interest" description="Disordered" evidence="9">
    <location>
        <begin position="189"/>
        <end position="208"/>
    </location>
</feature>
<evidence type="ECO:0000313" key="11">
    <source>
        <dbReference type="EMBL" id="GAV52691.1"/>
    </source>
</evidence>
<name>A0A1Q3AAN8_ZYGRO</name>
<comment type="similarity">
    <text evidence="2">Belongs to the ING family.</text>
</comment>
<feature type="site" description="Histone H3K4me3 binding" evidence="7">
    <location>
        <position position="164"/>
    </location>
</feature>
<dbReference type="OrthoDB" id="5411773at2759"/>
<dbReference type="GO" id="GO:0008270">
    <property type="term" value="F:zinc ion binding"/>
    <property type="evidence" value="ECO:0007669"/>
    <property type="project" value="UniProtKB-KW"/>
</dbReference>
<dbReference type="PANTHER" id="PTHR10333">
    <property type="entry name" value="INHIBITOR OF GROWTH PROTEIN"/>
    <property type="match status" value="1"/>
</dbReference>
<keyword evidence="4" id="KW-0863">Zinc-finger</keyword>
<dbReference type="InterPro" id="IPR011011">
    <property type="entry name" value="Znf_FYVE_PHD"/>
</dbReference>
<evidence type="ECO:0000256" key="3">
    <source>
        <dbReference type="ARBA" id="ARBA00022723"/>
    </source>
</evidence>
<reference evidence="11 12" key="1">
    <citation type="submission" date="2016-08" db="EMBL/GenBank/DDBJ databases">
        <title>Draft genome sequence of allopolyploid Zygosaccharomyces rouxii.</title>
        <authorList>
            <person name="Watanabe J."/>
            <person name="Uehara K."/>
            <person name="Mogi Y."/>
            <person name="Tsukioka Y."/>
        </authorList>
    </citation>
    <scope>NUCLEOTIDE SEQUENCE [LARGE SCALE GENOMIC DNA]</scope>
    <source>
        <strain evidence="11 12">NBRC 110957</strain>
    </source>
</reference>
<gene>
    <name evidence="11" type="ORF">ZYGR_0AG06820</name>
</gene>
<feature type="site" description="Histone H3K4me3 binding" evidence="7">
    <location>
        <position position="152"/>
    </location>
</feature>
<proteinExistence type="inferred from homology"/>
<organism evidence="11 12">
    <name type="scientific">Zygosaccharomyces rouxii</name>
    <dbReference type="NCBI Taxonomy" id="4956"/>
    <lineage>
        <taxon>Eukaryota</taxon>
        <taxon>Fungi</taxon>
        <taxon>Dikarya</taxon>
        <taxon>Ascomycota</taxon>
        <taxon>Saccharomycotina</taxon>
        <taxon>Saccharomycetes</taxon>
        <taxon>Saccharomycetales</taxon>
        <taxon>Saccharomycetaceae</taxon>
        <taxon>Zygosaccharomyces</taxon>
    </lineage>
</organism>
<evidence type="ECO:0000256" key="9">
    <source>
        <dbReference type="SAM" id="MobiDB-lite"/>
    </source>
</evidence>
<feature type="binding site" evidence="8">
    <location>
        <position position="160"/>
    </location>
    <ligand>
        <name>Zn(2+)</name>
        <dbReference type="ChEBI" id="CHEBI:29105"/>
        <label>2</label>
    </ligand>
</feature>
<protein>
    <recommendedName>
        <fullName evidence="10">Zinc finger PHD-type domain-containing protein</fullName>
    </recommendedName>
</protein>
<feature type="site" description="Histone H3K4me3 binding" evidence="7">
    <location>
        <position position="156"/>
    </location>
</feature>
<evidence type="ECO:0000256" key="5">
    <source>
        <dbReference type="ARBA" id="ARBA00022833"/>
    </source>
</evidence>
<feature type="binding site" evidence="8">
    <location>
        <position position="155"/>
    </location>
    <ligand>
        <name>Zn(2+)</name>
        <dbReference type="ChEBI" id="CHEBI:29105"/>
        <label>2</label>
    </ligand>
</feature>
<dbReference type="CDD" id="cd15505">
    <property type="entry name" value="PHD_ING"/>
    <property type="match status" value="1"/>
</dbReference>
<dbReference type="SMART" id="SM00249">
    <property type="entry name" value="PHD"/>
    <property type="match status" value="1"/>
</dbReference>
<comment type="subcellular location">
    <subcellularLocation>
        <location evidence="1">Nucleus</location>
    </subcellularLocation>
</comment>
<dbReference type="EMBL" id="BDGX01000033">
    <property type="protein sequence ID" value="GAV52691.1"/>
    <property type="molecule type" value="Genomic_DNA"/>
</dbReference>
<dbReference type="Proteomes" id="UP000187013">
    <property type="component" value="Unassembled WGS sequence"/>
</dbReference>
<feature type="binding site" evidence="8">
    <location>
        <position position="166"/>
    </location>
    <ligand>
        <name>Zn(2+)</name>
        <dbReference type="ChEBI" id="CHEBI:29105"/>
        <label>1</label>
    </ligand>
</feature>
<dbReference type="SUPFAM" id="SSF57903">
    <property type="entry name" value="FYVE/PHD zinc finger"/>
    <property type="match status" value="1"/>
</dbReference>